<dbReference type="Proteomes" id="UP000325081">
    <property type="component" value="Unassembled WGS sequence"/>
</dbReference>
<dbReference type="AlphaFoldDB" id="A0A5A7PGU8"/>
<reference evidence="2" key="1">
    <citation type="journal article" date="2019" name="Curr. Biol.">
        <title>Genome Sequence of Striga asiatica Provides Insight into the Evolution of Plant Parasitism.</title>
        <authorList>
            <person name="Yoshida S."/>
            <person name="Kim S."/>
            <person name="Wafula E.K."/>
            <person name="Tanskanen J."/>
            <person name="Kim Y.M."/>
            <person name="Honaas L."/>
            <person name="Yang Z."/>
            <person name="Spallek T."/>
            <person name="Conn C.E."/>
            <person name="Ichihashi Y."/>
            <person name="Cheong K."/>
            <person name="Cui S."/>
            <person name="Der J.P."/>
            <person name="Gundlach H."/>
            <person name="Jiao Y."/>
            <person name="Hori C."/>
            <person name="Ishida J.K."/>
            <person name="Kasahara H."/>
            <person name="Kiba T."/>
            <person name="Kim M.S."/>
            <person name="Koo N."/>
            <person name="Laohavisit A."/>
            <person name="Lee Y.H."/>
            <person name="Lumba S."/>
            <person name="McCourt P."/>
            <person name="Mortimer J.C."/>
            <person name="Mutuku J.M."/>
            <person name="Nomura T."/>
            <person name="Sasaki-Sekimoto Y."/>
            <person name="Seto Y."/>
            <person name="Wang Y."/>
            <person name="Wakatake T."/>
            <person name="Sakakibara H."/>
            <person name="Demura T."/>
            <person name="Yamaguchi S."/>
            <person name="Yoneyama K."/>
            <person name="Manabe R.I."/>
            <person name="Nelson D.C."/>
            <person name="Schulman A.H."/>
            <person name="Timko M.P."/>
            <person name="dePamphilis C.W."/>
            <person name="Choi D."/>
            <person name="Shirasu K."/>
        </authorList>
    </citation>
    <scope>NUCLEOTIDE SEQUENCE [LARGE SCALE GENOMIC DNA]</scope>
    <source>
        <strain evidence="2">cv. UVA1</strain>
    </source>
</reference>
<comment type="caution">
    <text evidence="1">The sequence shown here is derived from an EMBL/GenBank/DDBJ whole genome shotgun (WGS) entry which is preliminary data.</text>
</comment>
<evidence type="ECO:0000313" key="2">
    <source>
        <dbReference type="Proteomes" id="UP000325081"/>
    </source>
</evidence>
<name>A0A5A7PGU8_STRAF</name>
<protein>
    <submittedName>
        <fullName evidence="1">SBP (S-ribonuclease binding protein) family protein</fullName>
    </submittedName>
</protein>
<evidence type="ECO:0000313" key="1">
    <source>
        <dbReference type="EMBL" id="GER31944.1"/>
    </source>
</evidence>
<sequence>MILGSTSRNYGFNDVSVRSIILHSNLGSTSYPVGHPTSRHMTCSMSRRTDDIMMLIPLPGAHEVFPNNRLGLVMCFHQCAMSHVKTNTKSISLVEVHRFM</sequence>
<keyword evidence="2" id="KW-1185">Reference proteome</keyword>
<gene>
    <name evidence="1" type="ORF">STAS_07990</name>
</gene>
<proteinExistence type="predicted"/>
<organism evidence="1 2">
    <name type="scientific">Striga asiatica</name>
    <name type="common">Asiatic witchweed</name>
    <name type="synonym">Buchnera asiatica</name>
    <dbReference type="NCBI Taxonomy" id="4170"/>
    <lineage>
        <taxon>Eukaryota</taxon>
        <taxon>Viridiplantae</taxon>
        <taxon>Streptophyta</taxon>
        <taxon>Embryophyta</taxon>
        <taxon>Tracheophyta</taxon>
        <taxon>Spermatophyta</taxon>
        <taxon>Magnoliopsida</taxon>
        <taxon>eudicotyledons</taxon>
        <taxon>Gunneridae</taxon>
        <taxon>Pentapetalae</taxon>
        <taxon>asterids</taxon>
        <taxon>lamiids</taxon>
        <taxon>Lamiales</taxon>
        <taxon>Orobanchaceae</taxon>
        <taxon>Buchnereae</taxon>
        <taxon>Striga</taxon>
    </lineage>
</organism>
<accession>A0A5A7PGU8</accession>
<dbReference type="EMBL" id="BKCP01004517">
    <property type="protein sequence ID" value="GER31944.1"/>
    <property type="molecule type" value="Genomic_DNA"/>
</dbReference>